<keyword evidence="4" id="KW-1185">Reference proteome</keyword>
<keyword evidence="2" id="KW-1133">Transmembrane helix</keyword>
<sequence length="74" mass="7137">MWGIPAWAWGAGLAVGCAIGLLMFDGAIVGLIFGISIGTAFAISFGAATKKSVGGDGQGDGEDAPAGGDGSGRH</sequence>
<accession>A0A7W7CME7</accession>
<name>A0A7W7CME7_9ACTN</name>
<evidence type="ECO:0008006" key="5">
    <source>
        <dbReference type="Google" id="ProtNLM"/>
    </source>
</evidence>
<protein>
    <recommendedName>
        <fullName evidence="5">Glycine zipper family protein</fullName>
    </recommendedName>
</protein>
<evidence type="ECO:0000256" key="1">
    <source>
        <dbReference type="SAM" id="MobiDB-lite"/>
    </source>
</evidence>
<evidence type="ECO:0000313" key="4">
    <source>
        <dbReference type="Proteomes" id="UP000542742"/>
    </source>
</evidence>
<feature type="transmembrane region" description="Helical" evidence="2">
    <location>
        <begin position="6"/>
        <end position="24"/>
    </location>
</feature>
<keyword evidence="2" id="KW-0812">Transmembrane</keyword>
<feature type="transmembrane region" description="Helical" evidence="2">
    <location>
        <begin position="31"/>
        <end position="48"/>
    </location>
</feature>
<reference evidence="3 4" key="1">
    <citation type="submission" date="2020-08" db="EMBL/GenBank/DDBJ databases">
        <title>Sequencing the genomes of 1000 actinobacteria strains.</title>
        <authorList>
            <person name="Klenk H.-P."/>
        </authorList>
    </citation>
    <scope>NUCLEOTIDE SEQUENCE [LARGE SCALE GENOMIC DNA]</scope>
    <source>
        <strain evidence="3 4">DSM 45518</strain>
    </source>
</reference>
<feature type="region of interest" description="Disordered" evidence="1">
    <location>
        <begin position="50"/>
        <end position="74"/>
    </location>
</feature>
<evidence type="ECO:0000256" key="2">
    <source>
        <dbReference type="SAM" id="Phobius"/>
    </source>
</evidence>
<organism evidence="3 4">
    <name type="scientific">Paractinoplanes abujensis</name>
    <dbReference type="NCBI Taxonomy" id="882441"/>
    <lineage>
        <taxon>Bacteria</taxon>
        <taxon>Bacillati</taxon>
        <taxon>Actinomycetota</taxon>
        <taxon>Actinomycetes</taxon>
        <taxon>Micromonosporales</taxon>
        <taxon>Micromonosporaceae</taxon>
        <taxon>Paractinoplanes</taxon>
    </lineage>
</organism>
<dbReference type="Proteomes" id="UP000542742">
    <property type="component" value="Unassembled WGS sequence"/>
</dbReference>
<gene>
    <name evidence="3" type="ORF">BKA14_001112</name>
</gene>
<keyword evidence="2" id="KW-0472">Membrane</keyword>
<proteinExistence type="predicted"/>
<dbReference type="AlphaFoldDB" id="A0A7W7CME7"/>
<comment type="caution">
    <text evidence="3">The sequence shown here is derived from an EMBL/GenBank/DDBJ whole genome shotgun (WGS) entry which is preliminary data.</text>
</comment>
<evidence type="ECO:0000313" key="3">
    <source>
        <dbReference type="EMBL" id="MBB4690964.1"/>
    </source>
</evidence>
<dbReference type="EMBL" id="JACHMF010000001">
    <property type="protein sequence ID" value="MBB4690964.1"/>
    <property type="molecule type" value="Genomic_DNA"/>
</dbReference>